<keyword evidence="6 15" id="KW-0479">Metal-binding</keyword>
<dbReference type="InterPro" id="IPR001505">
    <property type="entry name" value="Copper_CuA"/>
</dbReference>
<dbReference type="SUPFAM" id="SSF49503">
    <property type="entry name" value="Cupredoxins"/>
    <property type="match status" value="1"/>
</dbReference>
<evidence type="ECO:0000256" key="16">
    <source>
        <dbReference type="SAM" id="Phobius"/>
    </source>
</evidence>
<comment type="cofactor">
    <cofactor evidence="15">
        <name>Cu cation</name>
        <dbReference type="ChEBI" id="CHEBI:23378"/>
    </cofactor>
    <text evidence="15">Binds a copper A center.</text>
</comment>
<evidence type="ECO:0000256" key="3">
    <source>
        <dbReference type="ARBA" id="ARBA00022448"/>
    </source>
</evidence>
<keyword evidence="4 14" id="KW-0679">Respiratory chain</keyword>
<evidence type="ECO:0000256" key="4">
    <source>
        <dbReference type="ARBA" id="ARBA00022660"/>
    </source>
</evidence>
<comment type="catalytic activity">
    <reaction evidence="13 15">
        <text>4 Fe(II)-[cytochrome c] + O2 + 8 H(+)(in) = 4 Fe(III)-[cytochrome c] + 2 H2O + 4 H(+)(out)</text>
        <dbReference type="Rhea" id="RHEA:11436"/>
        <dbReference type="Rhea" id="RHEA-COMP:10350"/>
        <dbReference type="Rhea" id="RHEA-COMP:14399"/>
        <dbReference type="ChEBI" id="CHEBI:15377"/>
        <dbReference type="ChEBI" id="CHEBI:15378"/>
        <dbReference type="ChEBI" id="CHEBI:15379"/>
        <dbReference type="ChEBI" id="CHEBI:29033"/>
        <dbReference type="ChEBI" id="CHEBI:29034"/>
        <dbReference type="EC" id="7.1.1.9"/>
    </reaction>
</comment>
<evidence type="ECO:0000256" key="8">
    <source>
        <dbReference type="ARBA" id="ARBA00022982"/>
    </source>
</evidence>
<dbReference type="STRING" id="1090615.SAMN04515671_3348"/>
<dbReference type="PANTHER" id="PTHR22888:SF9">
    <property type="entry name" value="CYTOCHROME C OXIDASE SUBUNIT 2"/>
    <property type="match status" value="1"/>
</dbReference>
<evidence type="ECO:0000256" key="5">
    <source>
        <dbReference type="ARBA" id="ARBA00022692"/>
    </source>
</evidence>
<dbReference type="EMBL" id="LT629710">
    <property type="protein sequence ID" value="SDP23204.1"/>
    <property type="molecule type" value="Genomic_DNA"/>
</dbReference>
<protein>
    <recommendedName>
        <fullName evidence="15">Cytochrome c oxidase subunit 2</fullName>
        <ecNumber evidence="15">7.1.1.9</ecNumber>
    </recommendedName>
</protein>
<dbReference type="Pfam" id="PF02790">
    <property type="entry name" value="COX2_TM"/>
    <property type="match status" value="1"/>
</dbReference>
<accession>A0A1H0R108</accession>
<comment type="function">
    <text evidence="12 15">Subunits I and II form the functional core of the enzyme complex. Electrons originating in cytochrome c are transferred via heme a and Cu(A) to the binuclear center formed by heme a3 and Cu(B).</text>
</comment>
<evidence type="ECO:0000313" key="20">
    <source>
        <dbReference type="Proteomes" id="UP000198741"/>
    </source>
</evidence>
<keyword evidence="5 14" id="KW-0812">Transmembrane</keyword>
<keyword evidence="20" id="KW-1185">Reference proteome</keyword>
<dbReference type="InterPro" id="IPR011759">
    <property type="entry name" value="Cyt_c_oxidase_su2_TM_dom"/>
</dbReference>
<evidence type="ECO:0000256" key="14">
    <source>
        <dbReference type="RuleBase" id="RU000456"/>
    </source>
</evidence>
<organism evidence="19 20">
    <name type="scientific">Nakamurella panacisegetis</name>
    <dbReference type="NCBI Taxonomy" id="1090615"/>
    <lineage>
        <taxon>Bacteria</taxon>
        <taxon>Bacillati</taxon>
        <taxon>Actinomycetota</taxon>
        <taxon>Actinomycetes</taxon>
        <taxon>Nakamurellales</taxon>
        <taxon>Nakamurellaceae</taxon>
        <taxon>Nakamurella</taxon>
    </lineage>
</organism>
<dbReference type="PROSITE" id="PS00078">
    <property type="entry name" value="COX2"/>
    <property type="match status" value="1"/>
</dbReference>
<evidence type="ECO:0000256" key="10">
    <source>
        <dbReference type="ARBA" id="ARBA00023008"/>
    </source>
</evidence>
<evidence type="ECO:0000256" key="1">
    <source>
        <dbReference type="ARBA" id="ARBA00004141"/>
    </source>
</evidence>
<dbReference type="Gene3D" id="2.60.40.420">
    <property type="entry name" value="Cupredoxins - blue copper proteins"/>
    <property type="match status" value="1"/>
</dbReference>
<dbReference type="PANTHER" id="PTHR22888">
    <property type="entry name" value="CYTOCHROME C OXIDASE, SUBUNIT II"/>
    <property type="match status" value="1"/>
</dbReference>
<evidence type="ECO:0000259" key="18">
    <source>
        <dbReference type="PROSITE" id="PS50857"/>
    </source>
</evidence>
<gene>
    <name evidence="19" type="ORF">SAMN04515671_3348</name>
</gene>
<keyword evidence="17" id="KW-0732">Signal</keyword>
<feature type="transmembrane region" description="Helical" evidence="16">
    <location>
        <begin position="52"/>
        <end position="76"/>
    </location>
</feature>
<dbReference type="OrthoDB" id="9781261at2"/>
<feature type="transmembrane region" description="Helical" evidence="16">
    <location>
        <begin position="97"/>
        <end position="115"/>
    </location>
</feature>
<dbReference type="GO" id="GO:0005507">
    <property type="term" value="F:copper ion binding"/>
    <property type="evidence" value="ECO:0007669"/>
    <property type="project" value="InterPro"/>
</dbReference>
<evidence type="ECO:0000313" key="19">
    <source>
        <dbReference type="EMBL" id="SDP23204.1"/>
    </source>
</evidence>
<comment type="similarity">
    <text evidence="2 14">Belongs to the cytochrome c oxidase subunit 2 family.</text>
</comment>
<dbReference type="InterPro" id="IPR045187">
    <property type="entry name" value="CcO_II"/>
</dbReference>
<dbReference type="GO" id="GO:0004129">
    <property type="term" value="F:cytochrome-c oxidase activity"/>
    <property type="evidence" value="ECO:0007669"/>
    <property type="project" value="UniProtKB-EC"/>
</dbReference>
<dbReference type="InterPro" id="IPR002429">
    <property type="entry name" value="CcO_II-like_C"/>
</dbReference>
<keyword evidence="9 16" id="KW-1133">Transmembrane helix</keyword>
<feature type="domain" description="Cytochrome oxidase subunit II copper A binding" evidence="18">
    <location>
        <begin position="127"/>
        <end position="266"/>
    </location>
</feature>
<dbReference type="GO" id="GO:0042773">
    <property type="term" value="P:ATP synthesis coupled electron transport"/>
    <property type="evidence" value="ECO:0007669"/>
    <property type="project" value="TreeGrafter"/>
</dbReference>
<keyword evidence="10 15" id="KW-0186">Copper</keyword>
<dbReference type="PROSITE" id="PS51257">
    <property type="entry name" value="PROKAR_LIPOPROTEIN"/>
    <property type="match status" value="1"/>
</dbReference>
<evidence type="ECO:0000256" key="13">
    <source>
        <dbReference type="ARBA" id="ARBA00047816"/>
    </source>
</evidence>
<keyword evidence="11 16" id="KW-0472">Membrane</keyword>
<name>A0A1H0R108_9ACTN</name>
<dbReference type="RefSeq" id="WP_090477749.1">
    <property type="nucleotide sequence ID" value="NZ_LT629710.1"/>
</dbReference>
<proteinExistence type="inferred from homology"/>
<evidence type="ECO:0000256" key="7">
    <source>
        <dbReference type="ARBA" id="ARBA00022967"/>
    </source>
</evidence>
<reference evidence="19 20" key="1">
    <citation type="submission" date="2016-10" db="EMBL/GenBank/DDBJ databases">
        <authorList>
            <person name="de Groot N.N."/>
        </authorList>
    </citation>
    <scope>NUCLEOTIDE SEQUENCE [LARGE SCALE GENOMIC DNA]</scope>
    <source>
        <strain evidence="20">P4-7,KCTC 19426,CECT 7604</strain>
    </source>
</reference>
<feature type="signal peptide" evidence="17">
    <location>
        <begin position="1"/>
        <end position="28"/>
    </location>
</feature>
<dbReference type="Pfam" id="PF00116">
    <property type="entry name" value="COX2"/>
    <property type="match status" value="1"/>
</dbReference>
<evidence type="ECO:0000256" key="12">
    <source>
        <dbReference type="ARBA" id="ARBA00024688"/>
    </source>
</evidence>
<dbReference type="PROSITE" id="PS50857">
    <property type="entry name" value="COX2_CUA"/>
    <property type="match status" value="1"/>
</dbReference>
<evidence type="ECO:0000256" key="6">
    <source>
        <dbReference type="ARBA" id="ARBA00022723"/>
    </source>
</evidence>
<feature type="chain" id="PRO_5009251079" description="Cytochrome c oxidase subunit 2" evidence="17">
    <location>
        <begin position="29"/>
        <end position="324"/>
    </location>
</feature>
<dbReference type="EC" id="7.1.1.9" evidence="15"/>
<keyword evidence="8 14" id="KW-0249">Electron transport</keyword>
<dbReference type="InterPro" id="IPR008972">
    <property type="entry name" value="Cupredoxin"/>
</dbReference>
<sequence length="324" mass="35907">MARSRSTRRLLLAGTLALAGLLVSGCSADDLPRFGWPVGQTPQATKMQHFWSWTFIAALAIGVLVWGLMFWTFAFHRKKKNSPLYPKQTKENLPLELVYTAVPFVMVAVLFYFAVTTENFVLKKVSNPDVSVNVTAFKWGWDFSYDGTADPDNPACTATDKEVCLVHTVGTATQVPIMILPVQKVIDYKLESKDVIHSFWVPDFLFKRDVFPDPAANNTDNHFQNSIDKPIAMVGRCAELCGTYHSSMNFEVRGVPQKIYDAYIKYRETKNPATGKSYTTAEALTATGAKYSDCGTLCAPLSTTTYPINPNREAKSASLNTGGN</sequence>
<evidence type="ECO:0000256" key="15">
    <source>
        <dbReference type="RuleBase" id="RU004024"/>
    </source>
</evidence>
<dbReference type="GO" id="GO:0005886">
    <property type="term" value="C:plasma membrane"/>
    <property type="evidence" value="ECO:0007669"/>
    <property type="project" value="UniProtKB-SubCell"/>
</dbReference>
<dbReference type="AlphaFoldDB" id="A0A1H0R108"/>
<keyword evidence="7" id="KW-1278">Translocase</keyword>
<keyword evidence="3 14" id="KW-0813">Transport</keyword>
<evidence type="ECO:0000256" key="2">
    <source>
        <dbReference type="ARBA" id="ARBA00007866"/>
    </source>
</evidence>
<comment type="subcellular location">
    <subcellularLocation>
        <location evidence="14">Cell membrane</location>
        <topology evidence="14">Multi-pass membrane protein</topology>
    </subcellularLocation>
    <subcellularLocation>
        <location evidence="1">Membrane</location>
        <topology evidence="1">Multi-pass membrane protein</topology>
    </subcellularLocation>
</comment>
<evidence type="ECO:0000256" key="9">
    <source>
        <dbReference type="ARBA" id="ARBA00022989"/>
    </source>
</evidence>
<evidence type="ECO:0000256" key="17">
    <source>
        <dbReference type="SAM" id="SignalP"/>
    </source>
</evidence>
<dbReference type="InterPro" id="IPR036257">
    <property type="entry name" value="Cyt_c_oxidase_su2_TM_sf"/>
</dbReference>
<evidence type="ECO:0000256" key="11">
    <source>
        <dbReference type="ARBA" id="ARBA00023136"/>
    </source>
</evidence>
<dbReference type="Gene3D" id="1.10.287.90">
    <property type="match status" value="1"/>
</dbReference>
<dbReference type="SUPFAM" id="SSF81464">
    <property type="entry name" value="Cytochrome c oxidase subunit II-like, transmembrane region"/>
    <property type="match status" value="1"/>
</dbReference>
<dbReference type="Proteomes" id="UP000198741">
    <property type="component" value="Chromosome I"/>
</dbReference>